<dbReference type="AlphaFoldDB" id="A0AAE0G986"/>
<evidence type="ECO:0000259" key="7">
    <source>
        <dbReference type="PROSITE" id="PS50026"/>
    </source>
</evidence>
<dbReference type="PROSITE" id="PS00022">
    <property type="entry name" value="EGF_1"/>
    <property type="match status" value="2"/>
</dbReference>
<accession>A0AAE0G986</accession>
<dbReference type="Gene3D" id="2.10.25.10">
    <property type="entry name" value="Laminin"/>
    <property type="match status" value="1"/>
</dbReference>
<feature type="domain" description="EGF-like" evidence="7">
    <location>
        <begin position="415"/>
        <end position="448"/>
    </location>
</feature>
<comment type="subcellular location">
    <subcellularLocation>
        <location evidence="1">Golgi apparatus membrane</location>
        <topology evidence="1">Single-pass type II membrane protein</topology>
    </subcellularLocation>
</comment>
<organism evidence="8 9">
    <name type="scientific">Cymbomonas tetramitiformis</name>
    <dbReference type="NCBI Taxonomy" id="36881"/>
    <lineage>
        <taxon>Eukaryota</taxon>
        <taxon>Viridiplantae</taxon>
        <taxon>Chlorophyta</taxon>
        <taxon>Pyramimonadophyceae</taxon>
        <taxon>Pyramimonadales</taxon>
        <taxon>Pyramimonadaceae</taxon>
        <taxon>Cymbomonas</taxon>
    </lineage>
</organism>
<dbReference type="GO" id="GO:0000139">
    <property type="term" value="C:Golgi membrane"/>
    <property type="evidence" value="ECO:0007669"/>
    <property type="project" value="UniProtKB-SubCell"/>
</dbReference>
<comment type="caution">
    <text evidence="4">Lacks conserved residue(s) required for the propagation of feature annotation.</text>
</comment>
<dbReference type="PANTHER" id="PTHR11062:SF376">
    <property type="entry name" value="EXOSTOSIN FAMILY PROTEIN"/>
    <property type="match status" value="1"/>
</dbReference>
<comment type="similarity">
    <text evidence="2">Belongs to the glycosyltransferase 47 family.</text>
</comment>
<dbReference type="EMBL" id="LGRX02008591">
    <property type="protein sequence ID" value="KAK3273231.1"/>
    <property type="molecule type" value="Genomic_DNA"/>
</dbReference>
<evidence type="ECO:0000256" key="2">
    <source>
        <dbReference type="ARBA" id="ARBA00010271"/>
    </source>
</evidence>
<dbReference type="InterPro" id="IPR004263">
    <property type="entry name" value="Exostosin"/>
</dbReference>
<feature type="region of interest" description="Disordered" evidence="5">
    <location>
        <begin position="365"/>
        <end position="396"/>
    </location>
</feature>
<evidence type="ECO:0000256" key="5">
    <source>
        <dbReference type="SAM" id="MobiDB-lite"/>
    </source>
</evidence>
<dbReference type="Pfam" id="PF03016">
    <property type="entry name" value="Exostosin_GT47"/>
    <property type="match status" value="1"/>
</dbReference>
<evidence type="ECO:0000256" key="4">
    <source>
        <dbReference type="PROSITE-ProRule" id="PRU00076"/>
    </source>
</evidence>
<keyword evidence="4" id="KW-0245">EGF-like domain</keyword>
<feature type="disulfide bond" evidence="4">
    <location>
        <begin position="508"/>
        <end position="517"/>
    </location>
</feature>
<dbReference type="SMART" id="SM00181">
    <property type="entry name" value="EGF"/>
    <property type="match status" value="3"/>
</dbReference>
<evidence type="ECO:0000256" key="3">
    <source>
        <dbReference type="ARBA" id="ARBA00023034"/>
    </source>
</evidence>
<keyword evidence="3" id="KW-0333">Golgi apparatus</keyword>
<keyword evidence="9" id="KW-1185">Reference proteome</keyword>
<evidence type="ECO:0000313" key="9">
    <source>
        <dbReference type="Proteomes" id="UP001190700"/>
    </source>
</evidence>
<keyword evidence="4" id="KW-1015">Disulfide bond</keyword>
<dbReference type="InterPro" id="IPR040911">
    <property type="entry name" value="Exostosin_GT47"/>
</dbReference>
<feature type="disulfide bond" evidence="4">
    <location>
        <begin position="482"/>
        <end position="492"/>
    </location>
</feature>
<dbReference type="PROSITE" id="PS50026">
    <property type="entry name" value="EGF_3"/>
    <property type="match status" value="2"/>
</dbReference>
<evidence type="ECO:0000313" key="8">
    <source>
        <dbReference type="EMBL" id="KAK3273231.1"/>
    </source>
</evidence>
<feature type="signal peptide" evidence="6">
    <location>
        <begin position="1"/>
        <end position="18"/>
    </location>
</feature>
<feature type="compositionally biased region" description="Basic and acidic residues" evidence="5">
    <location>
        <begin position="366"/>
        <end position="379"/>
    </location>
</feature>
<dbReference type="PANTHER" id="PTHR11062">
    <property type="entry name" value="EXOSTOSIN HEPARAN SULFATE GLYCOSYLTRANSFERASE -RELATED"/>
    <property type="match status" value="1"/>
</dbReference>
<feature type="disulfide bond" evidence="4">
    <location>
        <begin position="438"/>
        <end position="447"/>
    </location>
</feature>
<feature type="chain" id="PRO_5042009517" description="EGF-like domain-containing protein" evidence="6">
    <location>
        <begin position="19"/>
        <end position="766"/>
    </location>
</feature>
<dbReference type="Proteomes" id="UP001190700">
    <property type="component" value="Unassembled WGS sequence"/>
</dbReference>
<keyword evidence="6" id="KW-0732">Signal</keyword>
<protein>
    <recommendedName>
        <fullName evidence="7">EGF-like domain-containing protein</fullName>
    </recommendedName>
</protein>
<name>A0AAE0G986_9CHLO</name>
<evidence type="ECO:0000256" key="1">
    <source>
        <dbReference type="ARBA" id="ARBA00004323"/>
    </source>
</evidence>
<gene>
    <name evidence="8" type="ORF">CYMTET_18520</name>
</gene>
<feature type="domain" description="EGF-like" evidence="7">
    <location>
        <begin position="478"/>
        <end position="518"/>
    </location>
</feature>
<reference evidence="8 9" key="1">
    <citation type="journal article" date="2015" name="Genome Biol. Evol.">
        <title>Comparative Genomics of a Bacterivorous Green Alga Reveals Evolutionary Causalities and Consequences of Phago-Mixotrophic Mode of Nutrition.</title>
        <authorList>
            <person name="Burns J.A."/>
            <person name="Paasch A."/>
            <person name="Narechania A."/>
            <person name="Kim E."/>
        </authorList>
    </citation>
    <scope>NUCLEOTIDE SEQUENCE [LARGE SCALE GENOMIC DNA]</scope>
    <source>
        <strain evidence="8 9">PLY_AMNH</strain>
    </source>
</reference>
<proteinExistence type="inferred from homology"/>
<sequence>MPVLRSLLLFVLGTGVCGADTENFTPNVCYPSSTKCPSPAQFDSGAEHDHLLDTLRAAGGHCPWISNTVVLSLAHASLLDIAHAQLLSVQYANASILQCWVVLALDEDSAQTCRTTLQSSFPGISCVLDPVAKVDPIPVTEETRRQEHHMRNGRRAAWRALEIAALANRLGFNVLYNGAAVAWLADPQADLRSRPEADLLVVPCSPNRLYNTNAYNGVDMEGVFSSPGSSVSPFLYMIRSGPGGAALLAAWLHEGASKPARSWSGVHPSTLLLKSVQALPAGTELRVQFLLPSRIPGDSAMTNTATKEPRCERLLWIGLRSGLLEKLKEEMSAALEARKQECSAPMPWVAPVSPVTSPSSAAFTAIDKRPEGGGDARDEAEVEENTGGGSEGNMTTSGMVAVTAGAAGPESGEGSSGACAAECYGRGTCFEELGRCDCPSGLQGSSCQEPMQGFRKGVDHLRSRQQSERSAHWMRKYGTLECARECGAHGVCFLRGKGRDDVVQTCVCTMGKTGGDCTAEEKHIYCLGGCGGRGRCERGFCVCDRGFYGADCGLIMTPDGTSRHVPYNFSDPADARGAEPVEGQRPVRIYVYELPPQLNVWLYAEMDVVASETYKDGRYGSTLHPSVYPGGFYVGPAELFLFERLLASAHRTTDPKEADYFFVPALGQAVRWLHGGPWKGMWGYWTAVRDYLQATWPFWDAKGGADHLWVQMGDHGACEDPRGRGIPTALQPSILLSHWGLYTDSATAGFSGLRSGLVTAACAPGW</sequence>
<dbReference type="GO" id="GO:0016757">
    <property type="term" value="F:glycosyltransferase activity"/>
    <property type="evidence" value="ECO:0007669"/>
    <property type="project" value="InterPro"/>
</dbReference>
<comment type="caution">
    <text evidence="8">The sequence shown here is derived from an EMBL/GenBank/DDBJ whole genome shotgun (WGS) entry which is preliminary data.</text>
</comment>
<feature type="disulfide bond" evidence="4">
    <location>
        <begin position="419"/>
        <end position="429"/>
    </location>
</feature>
<evidence type="ECO:0000256" key="6">
    <source>
        <dbReference type="SAM" id="SignalP"/>
    </source>
</evidence>
<dbReference type="InterPro" id="IPR000742">
    <property type="entry name" value="EGF"/>
</dbReference>